<dbReference type="PANTHER" id="PTHR12215:SF10">
    <property type="entry name" value="L-AMINOADIPATE-SEMIALDEHYDE DEHYDROGENASE-PHOSPHOPANTETHEINYL TRANSFERASE"/>
    <property type="match status" value="1"/>
</dbReference>
<dbReference type="Gene3D" id="3.90.470.20">
    <property type="entry name" value="4'-phosphopantetheinyl transferase domain"/>
    <property type="match status" value="1"/>
</dbReference>
<dbReference type="InterPro" id="IPR008278">
    <property type="entry name" value="4-PPantetheinyl_Trfase_dom"/>
</dbReference>
<proteinExistence type="inferred from homology"/>
<evidence type="ECO:0000256" key="2">
    <source>
        <dbReference type="ARBA" id="ARBA00022679"/>
    </source>
</evidence>
<feature type="domain" description="4'-phosphopantetheinyl transferase" evidence="3">
    <location>
        <begin position="98"/>
        <end position="160"/>
    </location>
</feature>
<dbReference type="EMBL" id="JADYTN010000007">
    <property type="protein sequence ID" value="MCF2563405.1"/>
    <property type="molecule type" value="Genomic_DNA"/>
</dbReference>
<dbReference type="GO" id="GO:0016740">
    <property type="term" value="F:transferase activity"/>
    <property type="evidence" value="ECO:0007669"/>
    <property type="project" value="UniProtKB-KW"/>
</dbReference>
<dbReference type="InterPro" id="IPR050559">
    <property type="entry name" value="P-Pant_transferase_sf"/>
</dbReference>
<accession>A0ABS9CEW5</accession>
<dbReference type="InterPro" id="IPR037143">
    <property type="entry name" value="4-PPantetheinyl_Trfase_dom_sf"/>
</dbReference>
<comment type="similarity">
    <text evidence="1">Belongs to the P-Pant transferase superfamily. Gsp/Sfp/HetI/AcpT family.</text>
</comment>
<dbReference type="RefSeq" id="WP_094434230.1">
    <property type="nucleotide sequence ID" value="NZ_JADYTN010000007.1"/>
</dbReference>
<keyword evidence="5" id="KW-1185">Reference proteome</keyword>
<organism evidence="4 5">
    <name type="scientific">Xylanibacter brevis</name>
    <dbReference type="NCBI Taxonomy" id="83231"/>
    <lineage>
        <taxon>Bacteria</taxon>
        <taxon>Pseudomonadati</taxon>
        <taxon>Bacteroidota</taxon>
        <taxon>Bacteroidia</taxon>
        <taxon>Bacteroidales</taxon>
        <taxon>Prevotellaceae</taxon>
        <taxon>Xylanibacter</taxon>
    </lineage>
</organism>
<dbReference type="PANTHER" id="PTHR12215">
    <property type="entry name" value="PHOSPHOPANTETHEINE TRANSFERASE"/>
    <property type="match status" value="1"/>
</dbReference>
<evidence type="ECO:0000256" key="1">
    <source>
        <dbReference type="ARBA" id="ARBA00010990"/>
    </source>
</evidence>
<comment type="caution">
    <text evidence="4">The sequence shown here is derived from an EMBL/GenBank/DDBJ whole genome shotgun (WGS) entry which is preliminary data.</text>
</comment>
<evidence type="ECO:0000313" key="5">
    <source>
        <dbReference type="Proteomes" id="UP001200470"/>
    </source>
</evidence>
<dbReference type="Proteomes" id="UP001200470">
    <property type="component" value="Unassembled WGS sequence"/>
</dbReference>
<dbReference type="Pfam" id="PF01648">
    <property type="entry name" value="ACPS"/>
    <property type="match status" value="1"/>
</dbReference>
<dbReference type="SUPFAM" id="SSF56214">
    <property type="entry name" value="4'-phosphopantetheinyl transferase"/>
    <property type="match status" value="2"/>
</dbReference>
<keyword evidence="2 4" id="KW-0808">Transferase</keyword>
<name>A0ABS9CEW5_9BACT</name>
<gene>
    <name evidence="4" type="ORF">I6E12_04675</name>
</gene>
<sequence>MIYLNDHLDQLDVEHALSLLSEQRRQQALAFKHDLGRRTCVAAYLLLCEGLQREFGIMEPPVFSYGEHGKPFIVGHPDICFNMSHCREAAICVIDSHPVGVDIESMRGYREALVRHTMSDDELLQIGQSANPELEFVRLWTMKEAVQKRSGEGIRSDMKSVLDGAGRVDTVVSADQRYVYSVAYSDQ</sequence>
<evidence type="ECO:0000313" key="4">
    <source>
        <dbReference type="EMBL" id="MCF2563405.1"/>
    </source>
</evidence>
<evidence type="ECO:0000259" key="3">
    <source>
        <dbReference type="Pfam" id="PF01648"/>
    </source>
</evidence>
<reference evidence="4 5" key="1">
    <citation type="submission" date="2020-12" db="EMBL/GenBank/DDBJ databases">
        <title>Whole genome sequences of gut porcine anaerobes.</title>
        <authorList>
            <person name="Kubasova T."/>
            <person name="Jahodarova E."/>
            <person name="Rychlik I."/>
        </authorList>
    </citation>
    <scope>NUCLEOTIDE SEQUENCE [LARGE SCALE GENOMIC DNA]</scope>
    <source>
        <strain evidence="4 5">An925</strain>
    </source>
</reference>
<protein>
    <submittedName>
        <fullName evidence="4">4'-phosphopantetheinyl transferase superfamily protein</fullName>
    </submittedName>
</protein>